<dbReference type="AlphaFoldDB" id="A0A1E2SL89"/>
<protein>
    <recommendedName>
        <fullName evidence="1">Flagellar hook-associated protein 2 C-terminal domain-containing protein</fullName>
    </recommendedName>
</protein>
<proteinExistence type="predicted"/>
<dbReference type="InterPro" id="IPR010809">
    <property type="entry name" value="FliD_C"/>
</dbReference>
<dbReference type="InterPro" id="IPR040026">
    <property type="entry name" value="FliD"/>
</dbReference>
<evidence type="ECO:0000313" key="2">
    <source>
        <dbReference type="EMBL" id="ODA90527.1"/>
    </source>
</evidence>
<dbReference type="EMBL" id="LNZG01000011">
    <property type="protein sequence ID" value="ODA90527.1"/>
    <property type="molecule type" value="Genomic_DNA"/>
</dbReference>
<dbReference type="GO" id="GO:0009421">
    <property type="term" value="C:bacterial-type flagellum filament cap"/>
    <property type="evidence" value="ECO:0007669"/>
    <property type="project" value="InterPro"/>
</dbReference>
<comment type="caution">
    <text evidence="2">The sequence shown here is derived from an EMBL/GenBank/DDBJ whole genome shotgun (WGS) entry which is preliminary data.</text>
</comment>
<dbReference type="GO" id="GO:0071973">
    <property type="term" value="P:bacterial-type flagellum-dependent cell motility"/>
    <property type="evidence" value="ECO:0007669"/>
    <property type="project" value="TreeGrafter"/>
</dbReference>
<evidence type="ECO:0000313" key="3">
    <source>
        <dbReference type="Proteomes" id="UP000094426"/>
    </source>
</evidence>
<dbReference type="GO" id="GO:0007155">
    <property type="term" value="P:cell adhesion"/>
    <property type="evidence" value="ECO:0007669"/>
    <property type="project" value="InterPro"/>
</dbReference>
<sequence length="269" mass="26302">MTVWPTANTAVTIVDATGAATAIAAKSTDLHDIAAAINASGKGVAATVVAAGKDGDGNALSRLQLSSKTAGAGGAFRLYAGTVADVRAGTAATAIASTLSSAQDAQITLYPGTSSAQVVTSSGNTFEGLLQGIDVTVSAPTASAVTLTSSTDAKSVGSNAAALVAAVTQIVQFIDTNSKDQTKTNADGSTTTTPASFAGDSTISAFRFQIIKAVSAPLGAGATVSPARYGFTLNPDGTIDVDAPAFAAAIAADLTGTVAAVQQISTRIA</sequence>
<dbReference type="PANTHER" id="PTHR30288">
    <property type="entry name" value="FLAGELLAR CAP/ASSEMBLY PROTEIN FLID"/>
    <property type="match status" value="1"/>
</dbReference>
<dbReference type="Proteomes" id="UP000094426">
    <property type="component" value="Unassembled WGS sequence"/>
</dbReference>
<name>A0A1E2SL89_LEIXY</name>
<organism evidence="2 3">
    <name type="scientific">Leifsonia xyli subsp. xyli</name>
    <dbReference type="NCBI Taxonomy" id="59736"/>
    <lineage>
        <taxon>Bacteria</taxon>
        <taxon>Bacillati</taxon>
        <taxon>Actinomycetota</taxon>
        <taxon>Actinomycetes</taxon>
        <taxon>Micrococcales</taxon>
        <taxon>Microbacteriaceae</taxon>
        <taxon>Leifsonia</taxon>
    </lineage>
</organism>
<accession>A0A1E2SL89</accession>
<feature type="domain" description="Flagellar hook-associated protein 2 C-terminal" evidence="1">
    <location>
        <begin position="102"/>
        <end position="257"/>
    </location>
</feature>
<evidence type="ECO:0000259" key="1">
    <source>
        <dbReference type="Pfam" id="PF07195"/>
    </source>
</evidence>
<dbReference type="OrthoDB" id="5241527at2"/>
<gene>
    <name evidence="2" type="ORF">ATY41_09790</name>
</gene>
<dbReference type="RefSeq" id="WP_050737825.1">
    <property type="nucleotide sequence ID" value="NZ_LNZG01000011.1"/>
</dbReference>
<reference evidence="2 3" key="1">
    <citation type="submission" date="2015-11" db="EMBL/GenBank/DDBJ databases">
        <authorList>
            <person name="Zhang Y."/>
            <person name="Guo Z."/>
        </authorList>
    </citation>
    <scope>NUCLEOTIDE SEQUENCE [LARGE SCALE GENOMIC DNA]</scope>
    <source>
        <strain evidence="3">gdw1</strain>
    </source>
</reference>
<dbReference type="Pfam" id="PF07195">
    <property type="entry name" value="FliD_C"/>
    <property type="match status" value="1"/>
</dbReference>
<dbReference type="PANTHER" id="PTHR30288:SF0">
    <property type="entry name" value="FLAGELLAR HOOK-ASSOCIATED PROTEIN 2"/>
    <property type="match status" value="1"/>
</dbReference>